<dbReference type="CDD" id="cd04818">
    <property type="entry name" value="PA_subtilisin_1"/>
    <property type="match status" value="1"/>
</dbReference>
<dbReference type="InterPro" id="IPR013783">
    <property type="entry name" value="Ig-like_fold"/>
</dbReference>
<dbReference type="Pfam" id="PF01345">
    <property type="entry name" value="DUF11"/>
    <property type="match status" value="6"/>
</dbReference>
<evidence type="ECO:0000256" key="6">
    <source>
        <dbReference type="ARBA" id="ARBA00022801"/>
    </source>
</evidence>
<evidence type="ECO:0000256" key="7">
    <source>
        <dbReference type="ARBA" id="ARBA00022825"/>
    </source>
</evidence>
<dbReference type="PROSITE" id="PS51892">
    <property type="entry name" value="SUBTILASE"/>
    <property type="match status" value="1"/>
</dbReference>
<dbReference type="RefSeq" id="WP_106891873.1">
    <property type="nucleotide sequence ID" value="NZ_CP027860.1"/>
</dbReference>
<feature type="chain" id="PRO_5015183819" description="Peptidase S8" evidence="13">
    <location>
        <begin position="27"/>
        <end position="1958"/>
    </location>
</feature>
<feature type="domain" description="Peptidase S8/S53" evidence="14">
    <location>
        <begin position="176"/>
        <end position="646"/>
    </location>
</feature>
<feature type="domain" description="DUF11" evidence="15">
    <location>
        <begin position="1374"/>
        <end position="1491"/>
    </location>
</feature>
<evidence type="ECO:0008006" key="19">
    <source>
        <dbReference type="Google" id="ProtNLM"/>
    </source>
</evidence>
<feature type="domain" description="DUF11" evidence="15">
    <location>
        <begin position="1654"/>
        <end position="1755"/>
    </location>
</feature>
<evidence type="ECO:0000313" key="17">
    <source>
        <dbReference type="EMBL" id="AVP97953.1"/>
    </source>
</evidence>
<name>A0A2P1PSY4_9GAMM</name>
<dbReference type="KEGG" id="xba:C7S18_12405"/>
<dbReference type="GO" id="GO:0004252">
    <property type="term" value="F:serine-type endopeptidase activity"/>
    <property type="evidence" value="ECO:0007669"/>
    <property type="project" value="UniProtKB-UniRule"/>
</dbReference>
<dbReference type="InterPro" id="IPR050131">
    <property type="entry name" value="Peptidase_S8_subtilisin-like"/>
</dbReference>
<dbReference type="InterPro" id="IPR023827">
    <property type="entry name" value="Peptidase_S8_Asp-AS"/>
</dbReference>
<keyword evidence="7 9" id="KW-0720">Serine protease</keyword>
<dbReference type="GO" id="GO:0006508">
    <property type="term" value="P:proteolysis"/>
    <property type="evidence" value="ECO:0007669"/>
    <property type="project" value="UniProtKB-KW"/>
</dbReference>
<evidence type="ECO:0000256" key="5">
    <source>
        <dbReference type="ARBA" id="ARBA00022729"/>
    </source>
</evidence>
<organism evidence="17 18">
    <name type="scientific">Ahniella affigens</name>
    <dbReference type="NCBI Taxonomy" id="2021234"/>
    <lineage>
        <taxon>Bacteria</taxon>
        <taxon>Pseudomonadati</taxon>
        <taxon>Pseudomonadota</taxon>
        <taxon>Gammaproteobacteria</taxon>
        <taxon>Lysobacterales</taxon>
        <taxon>Rhodanobacteraceae</taxon>
        <taxon>Ahniella</taxon>
    </lineage>
</organism>
<dbReference type="Gene3D" id="2.60.40.10">
    <property type="entry name" value="Immunoglobulins"/>
    <property type="match status" value="1"/>
</dbReference>
<evidence type="ECO:0000256" key="10">
    <source>
        <dbReference type="RuleBase" id="RU003355"/>
    </source>
</evidence>
<feature type="domain" description="DUF11" evidence="15">
    <location>
        <begin position="1242"/>
        <end position="1366"/>
    </location>
</feature>
<feature type="domain" description="DUF11" evidence="15">
    <location>
        <begin position="1800"/>
        <end position="1905"/>
    </location>
</feature>
<dbReference type="PROSITE" id="PS00137">
    <property type="entry name" value="SUBTILASE_HIS"/>
    <property type="match status" value="1"/>
</dbReference>
<dbReference type="NCBIfam" id="TIGR01451">
    <property type="entry name" value="B_ant_repeat"/>
    <property type="match status" value="3"/>
</dbReference>
<dbReference type="PRINTS" id="PR00723">
    <property type="entry name" value="SUBTILISIN"/>
</dbReference>
<feature type="active site" description="Charge relay system" evidence="8 9">
    <location>
        <position position="251"/>
    </location>
</feature>
<dbReference type="SUPFAM" id="SSF52743">
    <property type="entry name" value="Subtilisin-like"/>
    <property type="match status" value="1"/>
</dbReference>
<dbReference type="InterPro" id="IPR015500">
    <property type="entry name" value="Peptidase_S8_subtilisin-rel"/>
</dbReference>
<evidence type="ECO:0000259" key="15">
    <source>
        <dbReference type="Pfam" id="PF01345"/>
    </source>
</evidence>
<dbReference type="SUPFAM" id="SSF52025">
    <property type="entry name" value="PA domain"/>
    <property type="match status" value="1"/>
</dbReference>
<dbReference type="Gene3D" id="3.50.30.30">
    <property type="match status" value="1"/>
</dbReference>
<evidence type="ECO:0000256" key="3">
    <source>
        <dbReference type="ARBA" id="ARBA00022525"/>
    </source>
</evidence>
<evidence type="ECO:0000256" key="9">
    <source>
        <dbReference type="PROSITE-ProRule" id="PRU01240"/>
    </source>
</evidence>
<evidence type="ECO:0000256" key="12">
    <source>
        <dbReference type="SAM" id="Phobius"/>
    </source>
</evidence>
<dbReference type="Gene3D" id="3.40.50.200">
    <property type="entry name" value="Peptidase S8/S53 domain"/>
    <property type="match status" value="2"/>
</dbReference>
<evidence type="ECO:0000259" key="16">
    <source>
        <dbReference type="Pfam" id="PF02225"/>
    </source>
</evidence>
<dbReference type="PROSITE" id="PS00138">
    <property type="entry name" value="SUBTILASE_SER"/>
    <property type="match status" value="1"/>
</dbReference>
<dbReference type="EMBL" id="CP027860">
    <property type="protein sequence ID" value="AVP97953.1"/>
    <property type="molecule type" value="Genomic_DNA"/>
</dbReference>
<feature type="region of interest" description="Disordered" evidence="11">
    <location>
        <begin position="1893"/>
        <end position="1918"/>
    </location>
</feature>
<accession>A0A2P1PSY4</accession>
<dbReference type="InterPro" id="IPR046450">
    <property type="entry name" value="PA_dom_sf"/>
</dbReference>
<dbReference type="InterPro" id="IPR003137">
    <property type="entry name" value="PA_domain"/>
</dbReference>
<dbReference type="Pfam" id="PF02225">
    <property type="entry name" value="PA"/>
    <property type="match status" value="1"/>
</dbReference>
<dbReference type="InterPro" id="IPR034213">
    <property type="entry name" value="S8_Vpr-like"/>
</dbReference>
<dbReference type="InterPro" id="IPR023828">
    <property type="entry name" value="Peptidase_S8_Ser-AS"/>
</dbReference>
<dbReference type="OrthoDB" id="614750at2"/>
<feature type="domain" description="DUF11" evidence="15">
    <location>
        <begin position="1124"/>
        <end position="1235"/>
    </location>
</feature>
<reference evidence="17 18" key="2">
    <citation type="submission" date="2018-03" db="EMBL/GenBank/DDBJ databases">
        <authorList>
            <person name="Keele B.F."/>
        </authorList>
    </citation>
    <scope>NUCLEOTIDE SEQUENCE [LARGE SCALE GENOMIC DNA]</scope>
    <source>
        <strain evidence="17 18">D13</strain>
    </source>
</reference>
<gene>
    <name evidence="17" type="ORF">C7S18_12405</name>
</gene>
<keyword evidence="12" id="KW-0472">Membrane</keyword>
<keyword evidence="2" id="KW-0134">Cell wall</keyword>
<sequence length="1958" mass="195533">MSRKLLVVPGMVLGASLVLSGSYGHAQEVGTVAPVADARIGADGRLAVIMVLAKPSAATVFQREFARAGGRQAARSQAYVAAKQHAAQLAADQASVLARVDQLGFGYDPLYNVQLALNAVALRVRPQDMAALRQVPGVKLVEALALEQPTNSTSVAFLNTQQVWANAVGAPAAATGTGIRVGIIDTGVDYQHATFGGTGTLANYQANDRTVIGDGFFPTARVVGGTDFVGDAYNGVTAPVPDPDPMDCNGHGTHVAGTAAGGGVRADGTSFPGPYDATVPFGSLRIGPGTAPQANLYALRVFGCGGSTTVTVNAINWAMDPNGDLDMSDHLDVINMSLGSAYGSSFSSSAIAADAAAGVGVIVVASAGNSGDTFFISGSPGSGDRVISTASSVDSGVAGNAIRVNAPGGVAGFYVAGTAAFGNPPPAAGVTGNVVIGLDPSDGAGVLTTDGCSPLTNAAAVVGNIALIDRGTCGFAVKVKNAQDAGAIGAVIANTAAGVFGNMAGVDPTVTIPSVMVTFTDANTFKAQIPGLNVTLLPGDDTISSFTSRGPRRTFVGPLRLKPDVAAPGQNITSAQTGVTCTGVAPSSGCQVVNASGFLPDNAPLVLSGTSMAAPHMAGIMALLRQLYPTRTVEELKAMAMNYATAELTSVPLGGGTRLPASRVGAGRTRPDRTAPANVLAFNADGSGLVSLTFDTPVDAATINAVQSVRLVNHGNTARTFVLAIDTVLDAPGMGFALPGGSSITIPAQGSVLVDVQFNADRSQMDHTRDPTLATTVAVTGPLASLGNIPRQYLTEESAQLTLSSGGNLVLRVPLYSAERPASTMSAADTIITGGAGTGSTTLPLSGGDVCTGTPGAGPTCAGTFPTDVVSLLNTFEWQVDSPRNATLPAFMDLQYGGVTFDAGAGRVQFGASMFGEWSTATDLSLNVCVDTDEDGVFDRIVFYGNTGTITSLFGTTLNGNDGYITAVFNTATSGLTLSSANVTNLISPNTADTALLRNRVVAIGQTPAQLGLGGGDTSFRYKMVTCANGNLCANTTSGDRCATSGGAIADATPGVFFYDYNAAGIQPATPTALFDLNGATIPLSWNTANMATNGSLGLLMLHHHNRPGSQAEVAVLQGTLVGDLQVAQSVSNSAPAVGSDVTFTVLVTNFGAAPMTGVAVELPLASGLTYVSDTGGGAYDDATGMWTIGALASGASQTLNVTATVDRSGRIDSTAQGSGTIDANSLNNRSTVSVNAPNTADLQVAVSTSTPSVLVGQPINFLVTLNNDGADTAYGLQVAEGFQTSGVEPISPSTATASGGSYDGSSGSWTLASLGSTMTPAIVPAQTLALSFVAPSQLGTLTYRATASATSADPDNTDNTAQVTVDVLSPASLSATKTVSGSFTTGGAVTYTVTLSNAAATAQFDNPGAEFTDVLPATLTLVSASASSGTAVATVGTNTVTWDGGVPGSGNVTITIQATVNAGLTGPTVISNQGTVSFDQDGNGTNEVQALTDDPGVGGATNPTDFTALAPTSVLAQKTVATAGVTGSAVVYTITLSNDGGNVIQDLAGDEFTDTLPSELTLTGATASAGTASAAGNVASWNGGLAVGASVTITVNATINSGLTAGIAISNQGTAQEDADGNGVNDTTVPTDDPALGGAADATVFNVLAPAAVQLTKTVMTTGNPGSNVTYTAVLTNSGSNAIQNLATDEFADELPVDVSVQSINATAGTVTNTGNSVKWNGGLAVGASVTITIQAQVSIAAAAGTVVSNQASALVDGDGNGVAELTVLSDDPGLPGPSDATVFNVVAPSQVSLSKTGTINGTGVTYTLVLSNTGSFQLVDTPGDELIDIVPAAITANGASASIGTAVLNTATHTVTWNGSLDAGDQATITITGNVNVGQPNGSISNQAQAFQDADGNGSNEASVLSDDPALPGPADPTLLAGTLQAIPSLDERARALLGLLVLLMGLGFVWRAQRH</sequence>
<evidence type="ECO:0000256" key="4">
    <source>
        <dbReference type="ARBA" id="ARBA00022670"/>
    </source>
</evidence>
<reference evidence="17 18" key="1">
    <citation type="submission" date="2018-03" db="EMBL/GenBank/DDBJ databases">
        <title>Ahniella affigens gen. nov., sp. nov., a gammaproteobacterium isolated from sandy soil near a stream.</title>
        <authorList>
            <person name="Ko Y."/>
            <person name="Kim J.-H."/>
        </authorList>
    </citation>
    <scope>NUCLEOTIDE SEQUENCE [LARGE SCALE GENOMIC DNA]</scope>
    <source>
        <strain evidence="17 18">D13</strain>
    </source>
</reference>
<keyword evidence="18" id="KW-1185">Reference proteome</keyword>
<dbReference type="InterPro" id="IPR022398">
    <property type="entry name" value="Peptidase_S8_His-AS"/>
</dbReference>
<dbReference type="Proteomes" id="UP000241074">
    <property type="component" value="Chromosome"/>
</dbReference>
<evidence type="ECO:0000256" key="8">
    <source>
        <dbReference type="PIRSR" id="PIRSR615500-1"/>
    </source>
</evidence>
<evidence type="ECO:0000256" key="1">
    <source>
        <dbReference type="ARBA" id="ARBA00011073"/>
    </source>
</evidence>
<feature type="active site" description="Charge relay system" evidence="8 9">
    <location>
        <position position="611"/>
    </location>
</feature>
<evidence type="ECO:0000256" key="11">
    <source>
        <dbReference type="SAM" id="MobiDB-lite"/>
    </source>
</evidence>
<evidence type="ECO:0000256" key="13">
    <source>
        <dbReference type="SAM" id="SignalP"/>
    </source>
</evidence>
<keyword evidence="6 9" id="KW-0378">Hydrolase</keyword>
<dbReference type="InterPro" id="IPR036852">
    <property type="entry name" value="Peptidase_S8/S53_dom_sf"/>
</dbReference>
<feature type="signal peptide" evidence="13">
    <location>
        <begin position="1"/>
        <end position="26"/>
    </location>
</feature>
<evidence type="ECO:0000256" key="2">
    <source>
        <dbReference type="ARBA" id="ARBA00022512"/>
    </source>
</evidence>
<feature type="domain" description="PA" evidence="16">
    <location>
        <begin position="431"/>
        <end position="523"/>
    </location>
</feature>
<dbReference type="PROSITE" id="PS00136">
    <property type="entry name" value="SUBTILASE_ASP"/>
    <property type="match status" value="1"/>
</dbReference>
<dbReference type="PANTHER" id="PTHR43806:SF11">
    <property type="entry name" value="CEREVISIN-RELATED"/>
    <property type="match status" value="1"/>
</dbReference>
<dbReference type="Gene3D" id="2.60.40.740">
    <property type="match status" value="1"/>
</dbReference>
<keyword evidence="12" id="KW-1133">Transmembrane helix</keyword>
<keyword evidence="12" id="KW-0812">Transmembrane</keyword>
<feature type="active site" description="Charge relay system" evidence="8 9">
    <location>
        <position position="185"/>
    </location>
</feature>
<dbReference type="Pfam" id="PF00082">
    <property type="entry name" value="Peptidase_S8"/>
    <property type="match status" value="1"/>
</dbReference>
<proteinExistence type="inferred from homology"/>
<feature type="transmembrane region" description="Helical" evidence="12">
    <location>
        <begin position="1936"/>
        <end position="1953"/>
    </location>
</feature>
<dbReference type="CDD" id="cd07474">
    <property type="entry name" value="Peptidases_S8_subtilisin_Vpr-like"/>
    <property type="match status" value="1"/>
</dbReference>
<keyword evidence="3" id="KW-0964">Secreted</keyword>
<feature type="domain" description="DUF11" evidence="15">
    <location>
        <begin position="1518"/>
        <end position="1628"/>
    </location>
</feature>
<keyword evidence="5 13" id="KW-0732">Signal</keyword>
<dbReference type="InterPro" id="IPR001434">
    <property type="entry name" value="OmcB-like_DUF11"/>
</dbReference>
<evidence type="ECO:0000259" key="14">
    <source>
        <dbReference type="Pfam" id="PF00082"/>
    </source>
</evidence>
<protein>
    <recommendedName>
        <fullName evidence="19">Peptidase S8</fullName>
    </recommendedName>
</protein>
<keyword evidence="4 9" id="KW-0645">Protease</keyword>
<comment type="similarity">
    <text evidence="1 9 10">Belongs to the peptidase S8 family.</text>
</comment>
<dbReference type="InterPro" id="IPR047589">
    <property type="entry name" value="DUF11_rpt"/>
</dbReference>
<dbReference type="PANTHER" id="PTHR43806">
    <property type="entry name" value="PEPTIDASE S8"/>
    <property type="match status" value="1"/>
</dbReference>
<evidence type="ECO:0000313" key="18">
    <source>
        <dbReference type="Proteomes" id="UP000241074"/>
    </source>
</evidence>
<dbReference type="InterPro" id="IPR000209">
    <property type="entry name" value="Peptidase_S8/S53_dom"/>
</dbReference>